<proteinExistence type="predicted"/>
<evidence type="ECO:0008006" key="5">
    <source>
        <dbReference type="Google" id="ProtNLM"/>
    </source>
</evidence>
<evidence type="ECO:0000313" key="4">
    <source>
        <dbReference type="Proteomes" id="UP000288216"/>
    </source>
</evidence>
<feature type="transmembrane region" description="Helical" evidence="2">
    <location>
        <begin position="76"/>
        <end position="93"/>
    </location>
</feature>
<dbReference type="PANTHER" id="PTHR23302:SF5">
    <property type="entry name" value="TRANSMEMBRANE CHANNEL-LIKE PROTEIN 5"/>
    <property type="match status" value="1"/>
</dbReference>
<keyword evidence="2" id="KW-0812">Transmembrane</keyword>
<reference evidence="3 4" key="1">
    <citation type="journal article" date="2018" name="Nat. Ecol. Evol.">
        <title>Shark genomes provide insights into elasmobranch evolution and the origin of vertebrates.</title>
        <authorList>
            <person name="Hara Y"/>
            <person name="Yamaguchi K"/>
            <person name="Onimaru K"/>
            <person name="Kadota M"/>
            <person name="Koyanagi M"/>
            <person name="Keeley SD"/>
            <person name="Tatsumi K"/>
            <person name="Tanaka K"/>
            <person name="Motone F"/>
            <person name="Kageyama Y"/>
            <person name="Nozu R"/>
            <person name="Adachi N"/>
            <person name="Nishimura O"/>
            <person name="Nakagawa R"/>
            <person name="Tanegashima C"/>
            <person name="Kiyatake I"/>
            <person name="Matsumoto R"/>
            <person name="Murakumo K"/>
            <person name="Nishida K"/>
            <person name="Terakita A"/>
            <person name="Kuratani S"/>
            <person name="Sato K"/>
            <person name="Hyodo S Kuraku.S."/>
        </authorList>
    </citation>
    <scope>NUCLEOTIDE SEQUENCE [LARGE SCALE GENOMIC DNA]</scope>
</reference>
<sequence>MTTIFIFLLFFPGFLGVLCLLGVTVWKWKPSKRCGPFRGLNVPYNSISHFIRMTQEKFAQMFWLTWAYKNLIKNPLFYFLLTIIVFAIIYLYLQIIDGQKMMTKLLQEHISNEGKDKTYLLRKLNTVKVKIGSSKEKLSAMKINEELNLYFETRRAIDYQTRRFDEHSLAKDRDTVSEQDIEEPGYQRTHEGSGSALALAMAARHQAEQDPNE</sequence>
<name>A0A401PYJ9_SCYTO</name>
<accession>A0A401PYJ9</accession>
<dbReference type="PANTHER" id="PTHR23302">
    <property type="entry name" value="TRANSMEMBRANE CHANNEL-RELATED"/>
    <property type="match status" value="1"/>
</dbReference>
<dbReference type="AlphaFoldDB" id="A0A401PYJ9"/>
<comment type="caution">
    <text evidence="3">The sequence shown here is derived from an EMBL/GenBank/DDBJ whole genome shotgun (WGS) entry which is preliminary data.</text>
</comment>
<dbReference type="Proteomes" id="UP000288216">
    <property type="component" value="Unassembled WGS sequence"/>
</dbReference>
<protein>
    <recommendedName>
        <fullName evidence="5">Transmembrane channel-like protein</fullName>
    </recommendedName>
</protein>
<dbReference type="OrthoDB" id="1936208at2759"/>
<evidence type="ECO:0000313" key="3">
    <source>
        <dbReference type="EMBL" id="GCB78188.1"/>
    </source>
</evidence>
<evidence type="ECO:0000256" key="1">
    <source>
        <dbReference type="SAM" id="MobiDB-lite"/>
    </source>
</evidence>
<gene>
    <name evidence="3" type="ORF">scyTo_0019373</name>
</gene>
<keyword evidence="2" id="KW-1133">Transmembrane helix</keyword>
<dbReference type="STRING" id="75743.A0A401PYJ9"/>
<feature type="region of interest" description="Disordered" evidence="1">
    <location>
        <begin position="170"/>
        <end position="194"/>
    </location>
</feature>
<keyword evidence="2" id="KW-0472">Membrane</keyword>
<dbReference type="GO" id="GO:0005886">
    <property type="term" value="C:plasma membrane"/>
    <property type="evidence" value="ECO:0007669"/>
    <property type="project" value="InterPro"/>
</dbReference>
<keyword evidence="4" id="KW-1185">Reference proteome</keyword>
<dbReference type="EMBL" id="BFAA01014357">
    <property type="protein sequence ID" value="GCB78188.1"/>
    <property type="molecule type" value="Genomic_DNA"/>
</dbReference>
<dbReference type="InterPro" id="IPR038900">
    <property type="entry name" value="TMC"/>
</dbReference>
<feature type="transmembrane region" description="Helical" evidence="2">
    <location>
        <begin position="6"/>
        <end position="28"/>
    </location>
</feature>
<organism evidence="3 4">
    <name type="scientific">Scyliorhinus torazame</name>
    <name type="common">Cloudy catshark</name>
    <name type="synonym">Catulus torazame</name>
    <dbReference type="NCBI Taxonomy" id="75743"/>
    <lineage>
        <taxon>Eukaryota</taxon>
        <taxon>Metazoa</taxon>
        <taxon>Chordata</taxon>
        <taxon>Craniata</taxon>
        <taxon>Vertebrata</taxon>
        <taxon>Chondrichthyes</taxon>
        <taxon>Elasmobranchii</taxon>
        <taxon>Galeomorphii</taxon>
        <taxon>Galeoidea</taxon>
        <taxon>Carcharhiniformes</taxon>
        <taxon>Scyliorhinidae</taxon>
        <taxon>Scyliorhinus</taxon>
    </lineage>
</organism>
<evidence type="ECO:0000256" key="2">
    <source>
        <dbReference type="SAM" id="Phobius"/>
    </source>
</evidence>
<dbReference type="GO" id="GO:0008381">
    <property type="term" value="F:mechanosensitive monoatomic ion channel activity"/>
    <property type="evidence" value="ECO:0007669"/>
    <property type="project" value="TreeGrafter"/>
</dbReference>